<dbReference type="HOGENOM" id="CLU_2570527_0_0_10"/>
<keyword evidence="4" id="KW-1185">Reference proteome</keyword>
<reference evidence="3 4" key="1">
    <citation type="journal article" date="2012" name="Stand. Genomic Sci.">
        <title>Genome sequence of the orange-pigmented seawater bacterium Owenweeksia hongkongensis type strain (UST20020801(T)).</title>
        <authorList>
            <person name="Riedel T."/>
            <person name="Held B."/>
            <person name="Nolan M."/>
            <person name="Lucas S."/>
            <person name="Lapidus A."/>
            <person name="Tice H."/>
            <person name="Del Rio T.G."/>
            <person name="Cheng J.F."/>
            <person name="Han C."/>
            <person name="Tapia R."/>
            <person name="Goodwin L.A."/>
            <person name="Pitluck S."/>
            <person name="Liolios K."/>
            <person name="Mavromatis K."/>
            <person name="Pagani I."/>
            <person name="Ivanova N."/>
            <person name="Mikhailova N."/>
            <person name="Pati A."/>
            <person name="Chen A."/>
            <person name="Palaniappan K."/>
            <person name="Rohde M."/>
            <person name="Tindall B.J."/>
            <person name="Detter J.C."/>
            <person name="Goker M."/>
            <person name="Woyke T."/>
            <person name="Bristow J."/>
            <person name="Eisen J.A."/>
            <person name="Markowitz V."/>
            <person name="Hugenholtz P."/>
            <person name="Klenk H.P."/>
            <person name="Kyrpides N.C."/>
        </authorList>
    </citation>
    <scope>NUCLEOTIDE SEQUENCE</scope>
    <source>
        <strain evidence="4">DSM 17368 / JCM 12287 / NRRL B-23963</strain>
    </source>
</reference>
<evidence type="ECO:0000256" key="2">
    <source>
        <dbReference type="SAM" id="Phobius"/>
    </source>
</evidence>
<dbReference type="Proteomes" id="UP000005631">
    <property type="component" value="Chromosome"/>
</dbReference>
<accession>G8R833</accession>
<feature type="region of interest" description="Disordered" evidence="1">
    <location>
        <begin position="32"/>
        <end position="52"/>
    </location>
</feature>
<proteinExistence type="predicted"/>
<protein>
    <recommendedName>
        <fullName evidence="5">DUF4834 domain-containing protein</fullName>
    </recommendedName>
</protein>
<organism evidence="3 4">
    <name type="scientific">Owenweeksia hongkongensis (strain DSM 17368 / CIP 108786 / JCM 12287 / NRRL B-23963 / UST20020801)</name>
    <dbReference type="NCBI Taxonomy" id="926562"/>
    <lineage>
        <taxon>Bacteria</taxon>
        <taxon>Pseudomonadati</taxon>
        <taxon>Bacteroidota</taxon>
        <taxon>Flavobacteriia</taxon>
        <taxon>Flavobacteriales</taxon>
        <taxon>Owenweeksiaceae</taxon>
        <taxon>Owenweeksia</taxon>
    </lineage>
</organism>
<keyword evidence="2" id="KW-0812">Transmembrane</keyword>
<name>G8R833_OWEHD</name>
<evidence type="ECO:0000313" key="4">
    <source>
        <dbReference type="Proteomes" id="UP000005631"/>
    </source>
</evidence>
<dbReference type="AlphaFoldDB" id="G8R833"/>
<keyword evidence="2" id="KW-0472">Membrane</keyword>
<feature type="transmembrane region" description="Helical" evidence="2">
    <location>
        <begin position="6"/>
        <end position="24"/>
    </location>
</feature>
<dbReference type="PATRIC" id="fig|926562.3.peg.1414"/>
<gene>
    <name evidence="3" type="ordered locus">Oweho_1404</name>
</gene>
<dbReference type="EMBL" id="CP003156">
    <property type="protein sequence ID" value="AEV32401.1"/>
    <property type="molecule type" value="Genomic_DNA"/>
</dbReference>
<keyword evidence="2" id="KW-1133">Transmembrane helix</keyword>
<dbReference type="STRING" id="926562.Oweho_1404"/>
<evidence type="ECO:0000256" key="1">
    <source>
        <dbReference type="SAM" id="MobiDB-lite"/>
    </source>
</evidence>
<evidence type="ECO:0008006" key="5">
    <source>
        <dbReference type="Google" id="ProtNLM"/>
    </source>
</evidence>
<evidence type="ECO:0000313" key="3">
    <source>
        <dbReference type="EMBL" id="AEV32401.1"/>
    </source>
</evidence>
<dbReference type="KEGG" id="oho:Oweho_1404"/>
<sequence length="81" mass="9441">MGLVRFVIFALFFYLIYFLVKFIFVKPFKQGYANGGNNGKKGNSPFGRNEEGKVTISFNPYKKKKDDHQIGEYVDYEEVKD</sequence>